<proteinExistence type="predicted"/>
<dbReference type="Pfam" id="PF01569">
    <property type="entry name" value="PAP2"/>
    <property type="match status" value="1"/>
</dbReference>
<dbReference type="InterPro" id="IPR001011">
    <property type="entry name" value="Acid_Pase_classA_bac"/>
</dbReference>
<feature type="domain" description="Phosphatidic acid phosphatase type 2/haloperoxidase" evidence="2">
    <location>
        <begin position="91"/>
        <end position="205"/>
    </location>
</feature>
<dbReference type="EMBL" id="BAAADD010000011">
    <property type="protein sequence ID" value="GAA0584404.1"/>
    <property type="molecule type" value="Genomic_DNA"/>
</dbReference>
<dbReference type="Proteomes" id="UP001499951">
    <property type="component" value="Unassembled WGS sequence"/>
</dbReference>
<sequence length="229" mass="24563">MMKRTILAAATALVLMLPGFAADTQLLPATPPAQLLPSPPTDGSAAQKRELDEIHQAQQGMTDADFDQAAADDKTEDASVFNGVVGIDLKTLPKTWALLATVRNEEKTAAKIAKNTFLRNRPWVLDPALKTCTRGDAPRSSYPSGHSTMAYSMAVILAAMIPEKAPAILDRAKAYAENRIVCGVHYRSDIVAGQVLGTTVAEELLTVGAFQADFKLAQMELRTALKSGR</sequence>
<comment type="caution">
    <text evidence="3">The sequence shown here is derived from an EMBL/GenBank/DDBJ whole genome shotgun (WGS) entry which is preliminary data.</text>
</comment>
<name>A0ABP3Q6L6_9PROT</name>
<feature type="signal peptide" evidence="1">
    <location>
        <begin position="1"/>
        <end position="21"/>
    </location>
</feature>
<dbReference type="RefSeq" id="WP_208393577.1">
    <property type="nucleotide sequence ID" value="NZ_BAAADD010000011.1"/>
</dbReference>
<keyword evidence="4" id="KW-1185">Reference proteome</keyword>
<dbReference type="PRINTS" id="PR00483">
    <property type="entry name" value="BACPHPHTASE"/>
</dbReference>
<dbReference type="SMART" id="SM00014">
    <property type="entry name" value="acidPPc"/>
    <property type="match status" value="1"/>
</dbReference>
<keyword evidence="1" id="KW-0732">Signal</keyword>
<dbReference type="PIRSF" id="PIRSF000897">
    <property type="entry name" value="Acid_Ptase_ClsA"/>
    <property type="match status" value="1"/>
</dbReference>
<evidence type="ECO:0000313" key="3">
    <source>
        <dbReference type="EMBL" id="GAA0584404.1"/>
    </source>
</evidence>
<feature type="chain" id="PRO_5047044908" evidence="1">
    <location>
        <begin position="22"/>
        <end position="229"/>
    </location>
</feature>
<dbReference type="SUPFAM" id="SSF48317">
    <property type="entry name" value="Acid phosphatase/Vanadium-dependent haloperoxidase"/>
    <property type="match status" value="1"/>
</dbReference>
<organism evidence="3 4">
    <name type="scientific">Rhizomicrobium electricum</name>
    <dbReference type="NCBI Taxonomy" id="480070"/>
    <lineage>
        <taxon>Bacteria</taxon>
        <taxon>Pseudomonadati</taxon>
        <taxon>Pseudomonadota</taxon>
        <taxon>Alphaproteobacteria</taxon>
        <taxon>Micropepsales</taxon>
        <taxon>Micropepsaceae</taxon>
        <taxon>Rhizomicrobium</taxon>
    </lineage>
</organism>
<accession>A0ABP3Q6L6</accession>
<evidence type="ECO:0000313" key="4">
    <source>
        <dbReference type="Proteomes" id="UP001499951"/>
    </source>
</evidence>
<dbReference type="Gene3D" id="1.20.144.10">
    <property type="entry name" value="Phosphatidic acid phosphatase type 2/haloperoxidase"/>
    <property type="match status" value="1"/>
</dbReference>
<reference evidence="4" key="1">
    <citation type="journal article" date="2019" name="Int. J. Syst. Evol. Microbiol.">
        <title>The Global Catalogue of Microorganisms (GCM) 10K type strain sequencing project: providing services to taxonomists for standard genome sequencing and annotation.</title>
        <authorList>
            <consortium name="The Broad Institute Genomics Platform"/>
            <consortium name="The Broad Institute Genome Sequencing Center for Infectious Disease"/>
            <person name="Wu L."/>
            <person name="Ma J."/>
        </authorList>
    </citation>
    <scope>NUCLEOTIDE SEQUENCE [LARGE SCALE GENOMIC DNA]</scope>
    <source>
        <strain evidence="4">JCM 15089</strain>
    </source>
</reference>
<gene>
    <name evidence="3" type="ORF">GCM10008942_36650</name>
</gene>
<evidence type="ECO:0000256" key="1">
    <source>
        <dbReference type="SAM" id="SignalP"/>
    </source>
</evidence>
<dbReference type="InterPro" id="IPR000326">
    <property type="entry name" value="PAP2/HPO"/>
</dbReference>
<protein>
    <submittedName>
        <fullName evidence="3">Phosphatase PAP2 family protein</fullName>
    </submittedName>
</protein>
<dbReference type="InterPro" id="IPR036938">
    <property type="entry name" value="PAP2/HPO_sf"/>
</dbReference>
<evidence type="ECO:0000259" key="2">
    <source>
        <dbReference type="SMART" id="SM00014"/>
    </source>
</evidence>